<evidence type="ECO:0000256" key="2">
    <source>
        <dbReference type="ARBA" id="ARBA00022629"/>
    </source>
</evidence>
<evidence type="ECO:0000256" key="5">
    <source>
        <dbReference type="RuleBase" id="RU003733"/>
    </source>
</evidence>
<dbReference type="InterPro" id="IPR000577">
    <property type="entry name" value="Carb_kinase_FGGY"/>
</dbReference>
<dbReference type="Gene3D" id="3.30.420.40">
    <property type="match status" value="2"/>
</dbReference>
<evidence type="ECO:0000256" key="4">
    <source>
        <dbReference type="ARBA" id="ARBA00022777"/>
    </source>
</evidence>
<proteinExistence type="inferred from homology"/>
<dbReference type="InterPro" id="IPR018485">
    <property type="entry name" value="FGGY_C"/>
</dbReference>
<name>A0A0J6W945_9MYCO</name>
<keyword evidence="4 5" id="KW-0418">Kinase</keyword>
<reference evidence="8 9" key="1">
    <citation type="journal article" date="2015" name="Genome Biol. Evol.">
        <title>Characterization of Three Mycobacterium spp. with Potential Use in Bioremediation by Genome Sequencing and Comparative Genomics.</title>
        <authorList>
            <person name="Das S."/>
            <person name="Pettersson B.M."/>
            <person name="Behra P.R."/>
            <person name="Ramesh M."/>
            <person name="Dasgupta S."/>
            <person name="Bhattacharya A."/>
            <person name="Kirsebom L.A."/>
        </authorList>
    </citation>
    <scope>NUCLEOTIDE SEQUENCE [LARGE SCALE GENOMIC DNA]</scope>
    <source>
        <strain evidence="8 9">DSM 44075</strain>
    </source>
</reference>
<dbReference type="PATRIC" id="fig|1807.14.peg.1582"/>
<dbReference type="EMBL" id="JYNU01000008">
    <property type="protein sequence ID" value="KMO79079.1"/>
    <property type="molecule type" value="Genomic_DNA"/>
</dbReference>
<dbReference type="PANTHER" id="PTHR43095">
    <property type="entry name" value="SUGAR KINASE"/>
    <property type="match status" value="1"/>
</dbReference>
<dbReference type="InterPro" id="IPR050406">
    <property type="entry name" value="FGGY_Carb_Kinase"/>
</dbReference>
<comment type="similarity">
    <text evidence="1 5">Belongs to the FGGY kinase family.</text>
</comment>
<sequence length="496" mass="52841">MDTLLGIDMGTGSTKGVLVDSSGTVLATETISHGMDLPRPGWAEVDAEAVWWREVCAISTALMARQPAGATLAGVCVSGVGPCLVLCDAGLRPLRPAILYGIDTRAHAEITSLTAELGESSILERAGTLLSSQAVGPKIEWVRNHEPQVFDAAAGWYGSNSYIAAKLTGEYVMDHHTASQCDPLYATRDFTWNKDWAERICGHLPLPSLVWPSDVVGQVSVEAARETGLPAGVPVAAGTVDAYSEAFSVGVRRPGDQMLMYGSTMFLVQVIDEYHSDPTLWTTTGVDPHTLALAAGTSTAGTMINWLQSLTGKPSFEELTAEALAVPAGSEGLLMLPYLAGERTPVFDPNARGVLAGLTLRHGRGHLFRAAYEGIAFGIRQILERFDDAHEASRTVAVGGGLKSPVWAQAISDVTGRSQLVPEQAIGASYGDALLAGIGVGLLPADTDWATIEREITPDPRNRERYEELFATWAQLYPATREQVHRLAAADSYSAG</sequence>
<dbReference type="InterPro" id="IPR043129">
    <property type="entry name" value="ATPase_NBD"/>
</dbReference>
<comment type="caution">
    <text evidence="8">The sequence shown here is derived from an EMBL/GenBank/DDBJ whole genome shotgun (WGS) entry which is preliminary data.</text>
</comment>
<feature type="domain" description="Carbohydrate kinase FGGY N-terminal" evidence="6">
    <location>
        <begin position="4"/>
        <end position="247"/>
    </location>
</feature>
<feature type="domain" description="Carbohydrate kinase FGGY C-terminal" evidence="7">
    <location>
        <begin position="263"/>
        <end position="438"/>
    </location>
</feature>
<accession>A0A0J6W945</accession>
<evidence type="ECO:0000259" key="6">
    <source>
        <dbReference type="Pfam" id="PF00370"/>
    </source>
</evidence>
<dbReference type="GO" id="GO:0042732">
    <property type="term" value="P:D-xylose metabolic process"/>
    <property type="evidence" value="ECO:0007669"/>
    <property type="project" value="UniProtKB-KW"/>
</dbReference>
<evidence type="ECO:0000313" key="8">
    <source>
        <dbReference type="EMBL" id="KMO79079.1"/>
    </source>
</evidence>
<organism evidence="8 9">
    <name type="scientific">Mycolicibacterium obuense</name>
    <dbReference type="NCBI Taxonomy" id="1807"/>
    <lineage>
        <taxon>Bacteria</taxon>
        <taxon>Bacillati</taxon>
        <taxon>Actinomycetota</taxon>
        <taxon>Actinomycetes</taxon>
        <taxon>Mycobacteriales</taxon>
        <taxon>Mycobacteriaceae</taxon>
        <taxon>Mycolicibacterium</taxon>
    </lineage>
</organism>
<dbReference type="RefSeq" id="WP_048422703.1">
    <property type="nucleotide sequence ID" value="NZ_JYNU01000008.1"/>
</dbReference>
<keyword evidence="2" id="KW-0859">Xylose metabolism</keyword>
<dbReference type="AlphaFoldDB" id="A0A0J6W945"/>
<evidence type="ECO:0000256" key="1">
    <source>
        <dbReference type="ARBA" id="ARBA00009156"/>
    </source>
</evidence>
<dbReference type="Pfam" id="PF02782">
    <property type="entry name" value="FGGY_C"/>
    <property type="match status" value="1"/>
</dbReference>
<evidence type="ECO:0000313" key="9">
    <source>
        <dbReference type="Proteomes" id="UP000036313"/>
    </source>
</evidence>
<protein>
    <submittedName>
        <fullName evidence="8">Xylulose kinase</fullName>
        <ecNumber evidence="8">2.7.1.17</ecNumber>
    </submittedName>
</protein>
<dbReference type="SUPFAM" id="SSF53067">
    <property type="entry name" value="Actin-like ATPase domain"/>
    <property type="match status" value="2"/>
</dbReference>
<dbReference type="PIRSF" id="PIRSF000538">
    <property type="entry name" value="GlpK"/>
    <property type="match status" value="1"/>
</dbReference>
<keyword evidence="3 5" id="KW-0808">Transferase</keyword>
<dbReference type="InterPro" id="IPR018483">
    <property type="entry name" value="Carb_kinase_FGGY_CS"/>
</dbReference>
<dbReference type="InterPro" id="IPR018484">
    <property type="entry name" value="FGGY_N"/>
</dbReference>
<dbReference type="CDD" id="cd07804">
    <property type="entry name" value="ASKHA_NBD_FGGY_RrXK-like"/>
    <property type="match status" value="1"/>
</dbReference>
<dbReference type="Pfam" id="PF00370">
    <property type="entry name" value="FGGY_N"/>
    <property type="match status" value="1"/>
</dbReference>
<gene>
    <name evidence="8" type="primary">xylB_4</name>
    <name evidence="8" type="ORF">MOBUDSM44075_01572</name>
</gene>
<dbReference type="Proteomes" id="UP000036313">
    <property type="component" value="Unassembled WGS sequence"/>
</dbReference>
<dbReference type="GO" id="GO:0004856">
    <property type="term" value="F:D-xylulokinase activity"/>
    <property type="evidence" value="ECO:0007669"/>
    <property type="project" value="UniProtKB-EC"/>
</dbReference>
<evidence type="ECO:0000256" key="3">
    <source>
        <dbReference type="ARBA" id="ARBA00022679"/>
    </source>
</evidence>
<dbReference type="PANTHER" id="PTHR43095:SF5">
    <property type="entry name" value="XYLULOSE KINASE"/>
    <property type="match status" value="1"/>
</dbReference>
<dbReference type="EC" id="2.7.1.17" evidence="8"/>
<evidence type="ECO:0000259" key="7">
    <source>
        <dbReference type="Pfam" id="PF02782"/>
    </source>
</evidence>
<dbReference type="PROSITE" id="PS00445">
    <property type="entry name" value="FGGY_KINASES_2"/>
    <property type="match status" value="1"/>
</dbReference>
<keyword evidence="2" id="KW-0119">Carbohydrate metabolism</keyword>